<dbReference type="EMBL" id="CP115450">
    <property type="protein sequence ID" value="WBP89557.1"/>
    <property type="molecule type" value="Genomic_DNA"/>
</dbReference>
<accession>A0ABY7QAA0</accession>
<sequence length="69" mass="7566">MSSRKPGWSLERPFDLAEAARDIIAAAQILAAHGRHPTGSSEQAAEIQQATAAIHAINRRVEQHSARRR</sequence>
<evidence type="ECO:0000313" key="2">
    <source>
        <dbReference type="Proteomes" id="UP001212821"/>
    </source>
</evidence>
<reference evidence="2" key="1">
    <citation type="submission" date="2022-12" db="EMBL/GenBank/DDBJ databases">
        <authorList>
            <person name="Mo P."/>
        </authorList>
    </citation>
    <scope>NUCLEOTIDE SEQUENCE [LARGE SCALE GENOMIC DNA]</scope>
    <source>
        <strain evidence="2">HUAS 3-15</strain>
    </source>
</reference>
<organism evidence="1 2">
    <name type="scientific">Kitasatospora cathayae</name>
    <dbReference type="NCBI Taxonomy" id="3004092"/>
    <lineage>
        <taxon>Bacteria</taxon>
        <taxon>Bacillati</taxon>
        <taxon>Actinomycetota</taxon>
        <taxon>Actinomycetes</taxon>
        <taxon>Kitasatosporales</taxon>
        <taxon>Streptomycetaceae</taxon>
        <taxon>Kitasatospora</taxon>
    </lineage>
</organism>
<dbReference type="RefSeq" id="WP_270147926.1">
    <property type="nucleotide sequence ID" value="NZ_CP115450.1"/>
</dbReference>
<proteinExistence type="predicted"/>
<gene>
    <name evidence="1" type="ORF">O1G21_29410</name>
</gene>
<name>A0ABY7QAA0_9ACTN</name>
<keyword evidence="2" id="KW-1185">Reference proteome</keyword>
<protein>
    <submittedName>
        <fullName evidence="1">Uncharacterized protein</fullName>
    </submittedName>
</protein>
<dbReference type="Proteomes" id="UP001212821">
    <property type="component" value="Chromosome"/>
</dbReference>
<evidence type="ECO:0000313" key="1">
    <source>
        <dbReference type="EMBL" id="WBP89557.1"/>
    </source>
</evidence>